<name>A0A0F7ZQZ8_9HYPO</name>
<reference evidence="1 2" key="1">
    <citation type="journal article" date="2014" name="Genome Biol. Evol.">
        <title>Comparative genomics and transcriptomics analyses reveal divergent lifestyle features of nematode endoparasitic fungus Hirsutella minnesotensis.</title>
        <authorList>
            <person name="Lai Y."/>
            <person name="Liu K."/>
            <person name="Zhang X."/>
            <person name="Zhang X."/>
            <person name="Li K."/>
            <person name="Wang N."/>
            <person name="Shu C."/>
            <person name="Wu Y."/>
            <person name="Wang C."/>
            <person name="Bushley K.E."/>
            <person name="Xiang M."/>
            <person name="Liu X."/>
        </authorList>
    </citation>
    <scope>NUCLEOTIDE SEQUENCE [LARGE SCALE GENOMIC DNA]</scope>
    <source>
        <strain evidence="1 2">3608</strain>
    </source>
</reference>
<protein>
    <submittedName>
        <fullName evidence="1">Uncharacterized protein</fullName>
    </submittedName>
</protein>
<dbReference type="OrthoDB" id="4526074at2759"/>
<evidence type="ECO:0000313" key="1">
    <source>
        <dbReference type="EMBL" id="KJZ68738.1"/>
    </source>
</evidence>
<gene>
    <name evidence="1" type="ORF">HIM_11869</name>
</gene>
<keyword evidence="2" id="KW-1185">Reference proteome</keyword>
<organism evidence="1 2">
    <name type="scientific">Hirsutella minnesotensis 3608</name>
    <dbReference type="NCBI Taxonomy" id="1043627"/>
    <lineage>
        <taxon>Eukaryota</taxon>
        <taxon>Fungi</taxon>
        <taxon>Dikarya</taxon>
        <taxon>Ascomycota</taxon>
        <taxon>Pezizomycotina</taxon>
        <taxon>Sordariomycetes</taxon>
        <taxon>Hypocreomycetidae</taxon>
        <taxon>Hypocreales</taxon>
        <taxon>Ophiocordycipitaceae</taxon>
        <taxon>Hirsutella</taxon>
    </lineage>
</organism>
<dbReference type="EMBL" id="KQ030823">
    <property type="protein sequence ID" value="KJZ68738.1"/>
    <property type="molecule type" value="Genomic_DNA"/>
</dbReference>
<evidence type="ECO:0000313" key="2">
    <source>
        <dbReference type="Proteomes" id="UP000054481"/>
    </source>
</evidence>
<sequence length="334" mass="38115">MPRAPLFWTIRKISEELDERGSIPSHRLSELRNRLSIACTDPRRQKPGELPRLKKQILANSRQNHAHRIYLDVLDKDCQAFIPFILAVSPRSCVTLDVKRFFEFQGGVPCRVSSFNPEAKACLEDIARSEGFSESRHFRRLIQSLFPGVSDETAIERNHRQIEYKYWQTSITQIEILGDPIFTAMKASALWKQERDIGTTTTDCLIALIPRNKSEDISIVFSVGHKKGLELIVGLQPEEDSAAELSLTQMQIGKESQFQCTHVTLSRVSMLGSLLFDAIQASSRWKAERRNRNPTTECLVAFIPRRQNMDVSIRITVGHKKGLELIMQLQLESI</sequence>
<proteinExistence type="predicted"/>
<accession>A0A0F7ZQZ8</accession>
<dbReference type="AlphaFoldDB" id="A0A0F7ZQZ8"/>
<dbReference type="Proteomes" id="UP000054481">
    <property type="component" value="Unassembled WGS sequence"/>
</dbReference>